<dbReference type="InterPro" id="IPR000182">
    <property type="entry name" value="GNAT_dom"/>
</dbReference>
<gene>
    <name evidence="2" type="ORF">OKA05_12305</name>
</gene>
<dbReference type="EMBL" id="JAPDDT010000004">
    <property type="protein sequence ID" value="MCW1923338.1"/>
    <property type="molecule type" value="Genomic_DNA"/>
</dbReference>
<evidence type="ECO:0000313" key="3">
    <source>
        <dbReference type="Proteomes" id="UP001320876"/>
    </source>
</evidence>
<sequence>MESPKCRLESLREEDLPHLVRLYTDPVVRAFLGGPDDPLVAREKAEALFRKVERSSVWSVRRISDDEFLGSVYLAPHHHGDDMEVSYTFLPEHQGNGHAAWAVTAVLKHAFQTLKLTKVVAETQALNEKSIRLLARVGMLLEQSLVRFGADQVIYSIDCERFGYRL</sequence>
<dbReference type="Gene3D" id="3.40.630.30">
    <property type="match status" value="1"/>
</dbReference>
<evidence type="ECO:0000259" key="1">
    <source>
        <dbReference type="PROSITE" id="PS51186"/>
    </source>
</evidence>
<dbReference type="InterPro" id="IPR051531">
    <property type="entry name" value="N-acetyltransferase"/>
</dbReference>
<dbReference type="PANTHER" id="PTHR43792:SF1">
    <property type="entry name" value="N-ACETYLTRANSFERASE DOMAIN-CONTAINING PROTEIN"/>
    <property type="match status" value="1"/>
</dbReference>
<dbReference type="Pfam" id="PF13302">
    <property type="entry name" value="Acetyltransf_3"/>
    <property type="match status" value="1"/>
</dbReference>
<dbReference type="Proteomes" id="UP001320876">
    <property type="component" value="Unassembled WGS sequence"/>
</dbReference>
<accession>A0ABT3GIK2</accession>
<protein>
    <submittedName>
        <fullName evidence="2">GNAT family N-acetyltransferase</fullName>
    </submittedName>
</protein>
<dbReference type="PANTHER" id="PTHR43792">
    <property type="entry name" value="GNAT FAMILY, PUTATIVE (AFU_ORTHOLOGUE AFUA_3G00765)-RELATED-RELATED"/>
    <property type="match status" value="1"/>
</dbReference>
<dbReference type="SUPFAM" id="SSF55729">
    <property type="entry name" value="Acyl-CoA N-acyltransferases (Nat)"/>
    <property type="match status" value="1"/>
</dbReference>
<organism evidence="2 3">
    <name type="scientific">Luteolibacter arcticus</name>
    <dbReference type="NCBI Taxonomy" id="1581411"/>
    <lineage>
        <taxon>Bacteria</taxon>
        <taxon>Pseudomonadati</taxon>
        <taxon>Verrucomicrobiota</taxon>
        <taxon>Verrucomicrobiia</taxon>
        <taxon>Verrucomicrobiales</taxon>
        <taxon>Verrucomicrobiaceae</taxon>
        <taxon>Luteolibacter</taxon>
    </lineage>
</organism>
<dbReference type="InterPro" id="IPR016181">
    <property type="entry name" value="Acyl_CoA_acyltransferase"/>
</dbReference>
<dbReference type="RefSeq" id="WP_264487443.1">
    <property type="nucleotide sequence ID" value="NZ_JAPDDT010000004.1"/>
</dbReference>
<reference evidence="2 3" key="1">
    <citation type="submission" date="2022-10" db="EMBL/GenBank/DDBJ databases">
        <title>Luteolibacter arcticus strain CCTCC AB 2014275, whole genome shotgun sequencing project.</title>
        <authorList>
            <person name="Zhao G."/>
            <person name="Shen L."/>
        </authorList>
    </citation>
    <scope>NUCLEOTIDE SEQUENCE [LARGE SCALE GENOMIC DNA]</scope>
    <source>
        <strain evidence="2 3">CCTCC AB 2014275</strain>
    </source>
</reference>
<dbReference type="PROSITE" id="PS51186">
    <property type="entry name" value="GNAT"/>
    <property type="match status" value="1"/>
</dbReference>
<feature type="domain" description="N-acetyltransferase" evidence="1">
    <location>
        <begin position="6"/>
        <end position="160"/>
    </location>
</feature>
<evidence type="ECO:0000313" key="2">
    <source>
        <dbReference type="EMBL" id="MCW1923338.1"/>
    </source>
</evidence>
<proteinExistence type="predicted"/>
<comment type="caution">
    <text evidence="2">The sequence shown here is derived from an EMBL/GenBank/DDBJ whole genome shotgun (WGS) entry which is preliminary data.</text>
</comment>
<name>A0ABT3GIK2_9BACT</name>
<keyword evidence="3" id="KW-1185">Reference proteome</keyword>